<name>A0AAE1AGX7_9GAST</name>
<keyword evidence="2" id="KW-1185">Reference proteome</keyword>
<accession>A0AAE1AGX7</accession>
<sequence>MCEPNPCAGRLGQLRHVTRNWLAVTDDVTSSQSSNEISSRDARSALTNKATRDWCMYVCVLRLTVYVSEYDQVCVLRLTVYVSEYDQVFVLRLTVYVFEYDQVFVLRLTVYVSEYDQVFEPCPTVYVFEYDQVFELCLTVYVSEYDQVFELCLTVYVFEYDQVCVLRLTVYVFEYDQVCVLRLTVYVLEYDQVCVLRLTVYVSEYDQVCVLRLTVYVSEYDQVFVLRLTVYVLEYDQSKTVNSARARLITSSTGNTGEICGPSPHLRQGPGASETMGHLSQERDAVREGLGCYMSSHSPVDLLIMTELYSTNDTATERQCVAKSLEVTHSSNLPTRSGIPSIPWAVGALEGETFL</sequence>
<evidence type="ECO:0000313" key="1">
    <source>
        <dbReference type="EMBL" id="KAK3787744.1"/>
    </source>
</evidence>
<organism evidence="1 2">
    <name type="scientific">Elysia crispata</name>
    <name type="common">lettuce slug</name>
    <dbReference type="NCBI Taxonomy" id="231223"/>
    <lineage>
        <taxon>Eukaryota</taxon>
        <taxon>Metazoa</taxon>
        <taxon>Spiralia</taxon>
        <taxon>Lophotrochozoa</taxon>
        <taxon>Mollusca</taxon>
        <taxon>Gastropoda</taxon>
        <taxon>Heterobranchia</taxon>
        <taxon>Euthyneura</taxon>
        <taxon>Panpulmonata</taxon>
        <taxon>Sacoglossa</taxon>
        <taxon>Placobranchoidea</taxon>
        <taxon>Plakobranchidae</taxon>
        <taxon>Elysia</taxon>
    </lineage>
</organism>
<evidence type="ECO:0000313" key="2">
    <source>
        <dbReference type="Proteomes" id="UP001283361"/>
    </source>
</evidence>
<reference evidence="1" key="1">
    <citation type="journal article" date="2023" name="G3 (Bethesda)">
        <title>A reference genome for the long-term kleptoplast-retaining sea slug Elysia crispata morphotype clarki.</title>
        <authorList>
            <person name="Eastman K.E."/>
            <person name="Pendleton A.L."/>
            <person name="Shaikh M.A."/>
            <person name="Suttiyut T."/>
            <person name="Ogas R."/>
            <person name="Tomko P."/>
            <person name="Gavelis G."/>
            <person name="Widhalm J.R."/>
            <person name="Wisecaver J.H."/>
        </authorList>
    </citation>
    <scope>NUCLEOTIDE SEQUENCE</scope>
    <source>
        <strain evidence="1">ECLA1</strain>
    </source>
</reference>
<dbReference type="AlphaFoldDB" id="A0AAE1AGX7"/>
<comment type="caution">
    <text evidence="1">The sequence shown here is derived from an EMBL/GenBank/DDBJ whole genome shotgun (WGS) entry which is preliminary data.</text>
</comment>
<dbReference type="EMBL" id="JAWDGP010001842">
    <property type="protein sequence ID" value="KAK3787744.1"/>
    <property type="molecule type" value="Genomic_DNA"/>
</dbReference>
<protein>
    <submittedName>
        <fullName evidence="1">Uncharacterized protein</fullName>
    </submittedName>
</protein>
<gene>
    <name evidence="1" type="ORF">RRG08_013232</name>
</gene>
<proteinExistence type="predicted"/>
<dbReference type="Proteomes" id="UP001283361">
    <property type="component" value="Unassembled WGS sequence"/>
</dbReference>